<feature type="region of interest" description="Disordered" evidence="1">
    <location>
        <begin position="1"/>
        <end position="30"/>
    </location>
</feature>
<comment type="caution">
    <text evidence="2">The sequence shown here is derived from an EMBL/GenBank/DDBJ whole genome shotgun (WGS) entry which is preliminary data.</text>
</comment>
<dbReference type="AlphaFoldDB" id="A0AAE0EUS8"/>
<dbReference type="EMBL" id="LGRX02033848">
    <property type="protein sequence ID" value="KAK3239680.1"/>
    <property type="molecule type" value="Genomic_DNA"/>
</dbReference>
<reference evidence="2 3" key="1">
    <citation type="journal article" date="2015" name="Genome Biol. Evol.">
        <title>Comparative Genomics of a Bacterivorous Green Alga Reveals Evolutionary Causalities and Consequences of Phago-Mixotrophic Mode of Nutrition.</title>
        <authorList>
            <person name="Burns J.A."/>
            <person name="Paasch A."/>
            <person name="Narechania A."/>
            <person name="Kim E."/>
        </authorList>
    </citation>
    <scope>NUCLEOTIDE SEQUENCE [LARGE SCALE GENOMIC DNA]</scope>
    <source>
        <strain evidence="2 3">PLY_AMNH</strain>
    </source>
</reference>
<gene>
    <name evidence="2" type="ORF">CYMTET_50405</name>
</gene>
<evidence type="ECO:0000256" key="1">
    <source>
        <dbReference type="SAM" id="MobiDB-lite"/>
    </source>
</evidence>
<dbReference type="PANTHER" id="PTHR43473">
    <property type="entry name" value="MAGNESIUM-CHELATASE SUBUNIT CHLD, CHLOROPLASTIC"/>
    <property type="match status" value="1"/>
</dbReference>
<keyword evidence="3" id="KW-1185">Reference proteome</keyword>
<name>A0AAE0EUS8_9CHLO</name>
<dbReference type="PANTHER" id="PTHR43473:SF2">
    <property type="entry name" value="MAGNESIUM-CHELATASE SUBUNIT CHLD, CHLOROPLASTIC"/>
    <property type="match status" value="1"/>
</dbReference>
<evidence type="ECO:0000313" key="3">
    <source>
        <dbReference type="Proteomes" id="UP001190700"/>
    </source>
</evidence>
<proteinExistence type="predicted"/>
<sequence length="98" mass="10640">MMDHGKKKQNGSTTKLDMDETPPASAEEIREEAKEIAAKLDAVGISLLVIDTESKFLSTGFAKEIADAAHGHYYYLPSANDAAVTMATQQVISQLRPM</sequence>
<evidence type="ECO:0000313" key="2">
    <source>
        <dbReference type="EMBL" id="KAK3239680.1"/>
    </source>
</evidence>
<accession>A0AAE0EUS8</accession>
<protein>
    <submittedName>
        <fullName evidence="2">Uncharacterized protein</fullName>
    </submittedName>
</protein>
<dbReference type="Proteomes" id="UP001190700">
    <property type="component" value="Unassembled WGS sequence"/>
</dbReference>
<organism evidence="2 3">
    <name type="scientific">Cymbomonas tetramitiformis</name>
    <dbReference type="NCBI Taxonomy" id="36881"/>
    <lineage>
        <taxon>Eukaryota</taxon>
        <taxon>Viridiplantae</taxon>
        <taxon>Chlorophyta</taxon>
        <taxon>Pyramimonadophyceae</taxon>
        <taxon>Pyramimonadales</taxon>
        <taxon>Pyramimonadaceae</taxon>
        <taxon>Cymbomonas</taxon>
    </lineage>
</organism>